<comment type="similarity">
    <text evidence="12">Belongs to the peroxiredoxin family. BCP/PrxQ subfamily.</text>
</comment>
<gene>
    <name evidence="18" type="ORF">F8C67_00260</name>
</gene>
<comment type="catalytic activity">
    <reaction evidence="14">
        <text>a hydroperoxide + [thioredoxin]-dithiol = an alcohol + [thioredoxin]-disulfide + H2O</text>
        <dbReference type="Rhea" id="RHEA:62620"/>
        <dbReference type="Rhea" id="RHEA-COMP:10698"/>
        <dbReference type="Rhea" id="RHEA-COMP:10700"/>
        <dbReference type="ChEBI" id="CHEBI:15377"/>
        <dbReference type="ChEBI" id="CHEBI:29950"/>
        <dbReference type="ChEBI" id="CHEBI:30879"/>
        <dbReference type="ChEBI" id="CHEBI:35924"/>
        <dbReference type="ChEBI" id="CHEBI:50058"/>
        <dbReference type="EC" id="1.11.1.24"/>
    </reaction>
</comment>
<keyword evidence="7" id="KW-0560">Oxidoreductase</keyword>
<keyword evidence="9" id="KW-1015">Disulfide bond</keyword>
<dbReference type="GO" id="GO:0034599">
    <property type="term" value="P:cellular response to oxidative stress"/>
    <property type="evidence" value="ECO:0007669"/>
    <property type="project" value="TreeGrafter"/>
</dbReference>
<reference evidence="18 19" key="1">
    <citation type="submission" date="2019-09" db="EMBL/GenBank/DDBJ databases">
        <title>Genomes of family Cryomorphaceae.</title>
        <authorList>
            <person name="Bowman J.P."/>
        </authorList>
    </citation>
    <scope>NUCLEOTIDE SEQUENCE [LARGE SCALE GENOMIC DNA]</scope>
    <source>
        <strain evidence="18 19">LMG 25704</strain>
    </source>
</reference>
<dbReference type="PANTHER" id="PTHR42801:SF4">
    <property type="entry name" value="AHPC_TSA FAMILY PROTEIN"/>
    <property type="match status" value="1"/>
</dbReference>
<dbReference type="PANTHER" id="PTHR42801">
    <property type="entry name" value="THIOREDOXIN-DEPENDENT PEROXIDE REDUCTASE"/>
    <property type="match status" value="1"/>
</dbReference>
<dbReference type="CDD" id="cd03017">
    <property type="entry name" value="PRX_BCP"/>
    <property type="match status" value="1"/>
</dbReference>
<dbReference type="GO" id="GO:0045454">
    <property type="term" value="P:cell redox homeostasis"/>
    <property type="evidence" value="ECO:0007669"/>
    <property type="project" value="TreeGrafter"/>
</dbReference>
<dbReference type="Pfam" id="PF00578">
    <property type="entry name" value="AhpC-TSA"/>
    <property type="match status" value="1"/>
</dbReference>
<evidence type="ECO:0000256" key="13">
    <source>
        <dbReference type="ARBA" id="ARBA00042639"/>
    </source>
</evidence>
<keyword evidence="5" id="KW-0049">Antioxidant</keyword>
<feature type="active site" description="Cysteine sulfenic acid (-SOH) intermediate; for peroxidase activity" evidence="16">
    <location>
        <position position="47"/>
    </location>
</feature>
<dbReference type="EMBL" id="WBVO01000001">
    <property type="protein sequence ID" value="KAB2814896.1"/>
    <property type="molecule type" value="Genomic_DNA"/>
</dbReference>
<evidence type="ECO:0000256" key="11">
    <source>
        <dbReference type="ARBA" id="ARBA00032824"/>
    </source>
</evidence>
<evidence type="ECO:0000256" key="15">
    <source>
        <dbReference type="ARBA" id="ARBA00060385"/>
    </source>
</evidence>
<dbReference type="EC" id="1.11.1.24" evidence="3"/>
<evidence type="ECO:0000256" key="16">
    <source>
        <dbReference type="PIRSR" id="PIRSR000239-1"/>
    </source>
</evidence>
<evidence type="ECO:0000256" key="12">
    <source>
        <dbReference type="ARBA" id="ARBA00038489"/>
    </source>
</evidence>
<dbReference type="PIRSF" id="PIRSF000239">
    <property type="entry name" value="AHPC"/>
    <property type="match status" value="1"/>
</dbReference>
<keyword evidence="10" id="KW-0676">Redox-active center</keyword>
<name>A0A6N6RMW4_9FLAO</name>
<dbReference type="SUPFAM" id="SSF52833">
    <property type="entry name" value="Thioredoxin-like"/>
    <property type="match status" value="1"/>
</dbReference>
<dbReference type="FunFam" id="3.40.30.10:FF:000122">
    <property type="entry name" value="Peroxiredoxin Q chloroplastic"/>
    <property type="match status" value="1"/>
</dbReference>
<dbReference type="Gene3D" id="3.40.30.10">
    <property type="entry name" value="Glutaredoxin"/>
    <property type="match status" value="1"/>
</dbReference>
<keyword evidence="6" id="KW-0809">Transit peptide</keyword>
<proteinExistence type="inferred from homology"/>
<evidence type="ECO:0000256" key="3">
    <source>
        <dbReference type="ARBA" id="ARBA00013017"/>
    </source>
</evidence>
<organism evidence="18 19">
    <name type="scientific">Phaeocystidibacter luteus</name>
    <dbReference type="NCBI Taxonomy" id="911197"/>
    <lineage>
        <taxon>Bacteria</taxon>
        <taxon>Pseudomonadati</taxon>
        <taxon>Bacteroidota</taxon>
        <taxon>Flavobacteriia</taxon>
        <taxon>Flavobacteriales</taxon>
        <taxon>Phaeocystidibacteraceae</taxon>
        <taxon>Phaeocystidibacter</taxon>
    </lineage>
</organism>
<comment type="caution">
    <text evidence="18">The sequence shown here is derived from an EMBL/GenBank/DDBJ whole genome shotgun (WGS) entry which is preliminary data.</text>
</comment>
<dbReference type="AlphaFoldDB" id="A0A6N6RMW4"/>
<evidence type="ECO:0000256" key="8">
    <source>
        <dbReference type="ARBA" id="ARBA00023078"/>
    </source>
</evidence>
<feature type="domain" description="Thioredoxin" evidence="17">
    <location>
        <begin position="4"/>
        <end position="154"/>
    </location>
</feature>
<dbReference type="GO" id="GO:0008379">
    <property type="term" value="F:thioredoxin peroxidase activity"/>
    <property type="evidence" value="ECO:0007669"/>
    <property type="project" value="TreeGrafter"/>
</dbReference>
<protein>
    <recommendedName>
        <fullName evidence="3">thioredoxin-dependent peroxiredoxin</fullName>
        <ecNumber evidence="3">1.11.1.24</ecNumber>
    </recommendedName>
    <alternativeName>
        <fullName evidence="11">Thioredoxin peroxidase</fullName>
    </alternativeName>
    <alternativeName>
        <fullName evidence="13">Thioredoxin-dependent peroxiredoxin Bcp</fullName>
    </alternativeName>
</protein>
<evidence type="ECO:0000256" key="2">
    <source>
        <dbReference type="ARBA" id="ARBA00011245"/>
    </source>
</evidence>
<evidence type="ECO:0000256" key="10">
    <source>
        <dbReference type="ARBA" id="ARBA00023284"/>
    </source>
</evidence>
<dbReference type="OrthoDB" id="9812811at2"/>
<comment type="subunit">
    <text evidence="2">Monomer.</text>
</comment>
<evidence type="ECO:0000256" key="14">
    <source>
        <dbReference type="ARBA" id="ARBA00049091"/>
    </source>
</evidence>
<evidence type="ECO:0000256" key="4">
    <source>
        <dbReference type="ARBA" id="ARBA00022559"/>
    </source>
</evidence>
<dbReference type="PROSITE" id="PS51352">
    <property type="entry name" value="THIOREDOXIN_2"/>
    <property type="match status" value="1"/>
</dbReference>
<evidence type="ECO:0000256" key="7">
    <source>
        <dbReference type="ARBA" id="ARBA00023002"/>
    </source>
</evidence>
<accession>A0A6N6RMW4</accession>
<dbReference type="GO" id="GO:0009579">
    <property type="term" value="C:thylakoid"/>
    <property type="evidence" value="ECO:0007669"/>
    <property type="project" value="UniProtKB-SubCell"/>
</dbReference>
<keyword evidence="4" id="KW-0575">Peroxidase</keyword>
<keyword evidence="8" id="KW-0793">Thylakoid</keyword>
<evidence type="ECO:0000313" key="18">
    <source>
        <dbReference type="EMBL" id="KAB2814896.1"/>
    </source>
</evidence>
<dbReference type="Proteomes" id="UP000468650">
    <property type="component" value="Unassembled WGS sequence"/>
</dbReference>
<dbReference type="InterPro" id="IPR013766">
    <property type="entry name" value="Thioredoxin_domain"/>
</dbReference>
<dbReference type="InterPro" id="IPR036249">
    <property type="entry name" value="Thioredoxin-like_sf"/>
</dbReference>
<evidence type="ECO:0000256" key="1">
    <source>
        <dbReference type="ARBA" id="ARBA00003330"/>
    </source>
</evidence>
<evidence type="ECO:0000256" key="5">
    <source>
        <dbReference type="ARBA" id="ARBA00022862"/>
    </source>
</evidence>
<comment type="function">
    <text evidence="1">Thiol-specific peroxidase that catalyzes the reduction of hydrogen peroxide and organic hydroperoxides to water and alcohols, respectively. Plays a role in cell protection against oxidative stress by detoxifying peroxides and as sensor of hydrogen peroxide-mediated signaling events.</text>
</comment>
<evidence type="ECO:0000313" key="19">
    <source>
        <dbReference type="Proteomes" id="UP000468650"/>
    </source>
</evidence>
<evidence type="ECO:0000256" key="6">
    <source>
        <dbReference type="ARBA" id="ARBA00022946"/>
    </source>
</evidence>
<evidence type="ECO:0000256" key="9">
    <source>
        <dbReference type="ARBA" id="ARBA00023157"/>
    </source>
</evidence>
<keyword evidence="19" id="KW-1185">Reference proteome</keyword>
<dbReference type="InterPro" id="IPR050924">
    <property type="entry name" value="Peroxiredoxin_BCP/PrxQ"/>
</dbReference>
<dbReference type="GO" id="GO:0005737">
    <property type="term" value="C:cytoplasm"/>
    <property type="evidence" value="ECO:0007669"/>
    <property type="project" value="TreeGrafter"/>
</dbReference>
<comment type="subcellular location">
    <subcellularLocation>
        <location evidence="15">Thylakoid</location>
    </subcellularLocation>
</comment>
<dbReference type="InterPro" id="IPR024706">
    <property type="entry name" value="Peroxiredoxin_AhpC-typ"/>
</dbReference>
<evidence type="ECO:0000259" key="17">
    <source>
        <dbReference type="PROSITE" id="PS51352"/>
    </source>
</evidence>
<dbReference type="InterPro" id="IPR000866">
    <property type="entry name" value="AhpC/TSA"/>
</dbReference>
<sequence length="156" mass="17385">MAQLEVGDTIPSFTLANQNGEQVSIQDYLGKGPLVIYFYPKDDTPGCTREACSFRDSYEAFTDAGAVVFGVSSDSPQRHKEFAEKYRLPFALLSDTSNTVRKQFGVKGDLFGLIPGRVTFVIDSKGIVRHVFDSQTRAERHIDESLAAIERIKEDE</sequence>